<accession>A0A1M5Z4J9</accession>
<dbReference type="Proteomes" id="UP000183954">
    <property type="component" value="Unassembled WGS sequence"/>
</dbReference>
<name>A0A1M5Z4J9_9FIRM</name>
<dbReference type="RefSeq" id="WP_073030462.1">
    <property type="nucleotide sequence ID" value="NZ_FQXJ01000010.1"/>
</dbReference>
<protein>
    <submittedName>
        <fullName evidence="1">Uncharacterized protein</fullName>
    </submittedName>
</protein>
<evidence type="ECO:0000313" key="1">
    <source>
        <dbReference type="EMBL" id="SHI19195.1"/>
    </source>
</evidence>
<keyword evidence="2" id="KW-1185">Reference proteome</keyword>
<dbReference type="EMBL" id="FQXJ01000010">
    <property type="protein sequence ID" value="SHI19195.1"/>
    <property type="molecule type" value="Genomic_DNA"/>
</dbReference>
<dbReference type="Pfam" id="PF21845">
    <property type="entry name" value="DUF6904"/>
    <property type="match status" value="1"/>
</dbReference>
<dbReference type="STRING" id="1121420.SAMN02746098_02923"/>
<dbReference type="OrthoDB" id="1999450at2"/>
<reference evidence="2" key="1">
    <citation type="submission" date="2016-11" db="EMBL/GenBank/DDBJ databases">
        <authorList>
            <person name="Varghese N."/>
            <person name="Submissions S."/>
        </authorList>
    </citation>
    <scope>NUCLEOTIDE SEQUENCE [LARGE SCALE GENOMIC DNA]</scope>
    <source>
        <strain evidence="2">DSM 15449</strain>
    </source>
</reference>
<sequence length="249" mass="29364">MLKVSATENLAGVTISGDQSDFETLYDSLHEIVGDEEDHPYHEGTRLRVLGVCYDLRHALMGDRKIIFVENGMDTEKMKRMGMITHDKNVYLSINVIWPEMLFVLMALNDFCRFHAYKLTKKRYDMMSDKSVIWDHNIVQIRLFQAEVAKCLQETVEGKTYTRMVNMMIKDYAWLENYITQYLDVLNVRYLGMDKSKRLKNLSIMAKRLTEKGDEYRSIERTILEAAKEYNRSPEDISLKLEYPEQIDW</sequence>
<dbReference type="InterPro" id="IPR054199">
    <property type="entry name" value="DUF6904"/>
</dbReference>
<gene>
    <name evidence="1" type="ORF">SAMN02746098_02923</name>
</gene>
<evidence type="ECO:0000313" key="2">
    <source>
        <dbReference type="Proteomes" id="UP000183954"/>
    </source>
</evidence>
<proteinExistence type="predicted"/>
<organism evidence="1 2">
    <name type="scientific">Desulfosporosinus lacus DSM 15449</name>
    <dbReference type="NCBI Taxonomy" id="1121420"/>
    <lineage>
        <taxon>Bacteria</taxon>
        <taxon>Bacillati</taxon>
        <taxon>Bacillota</taxon>
        <taxon>Clostridia</taxon>
        <taxon>Eubacteriales</taxon>
        <taxon>Desulfitobacteriaceae</taxon>
        <taxon>Desulfosporosinus</taxon>
    </lineage>
</organism>
<dbReference type="AlphaFoldDB" id="A0A1M5Z4J9"/>